<comment type="caution">
    <text evidence="2">The sequence shown here is derived from an EMBL/GenBank/DDBJ whole genome shotgun (WGS) entry which is preliminary data.</text>
</comment>
<protein>
    <submittedName>
        <fullName evidence="2">Uncharacterized protein</fullName>
    </submittedName>
</protein>
<name>A0A438CE65_VITVI</name>
<organism evidence="2 3">
    <name type="scientific">Vitis vinifera</name>
    <name type="common">Grape</name>
    <dbReference type="NCBI Taxonomy" id="29760"/>
    <lineage>
        <taxon>Eukaryota</taxon>
        <taxon>Viridiplantae</taxon>
        <taxon>Streptophyta</taxon>
        <taxon>Embryophyta</taxon>
        <taxon>Tracheophyta</taxon>
        <taxon>Spermatophyta</taxon>
        <taxon>Magnoliopsida</taxon>
        <taxon>eudicotyledons</taxon>
        <taxon>Gunneridae</taxon>
        <taxon>Pentapetalae</taxon>
        <taxon>rosids</taxon>
        <taxon>Vitales</taxon>
        <taxon>Vitaceae</taxon>
        <taxon>Viteae</taxon>
        <taxon>Vitis</taxon>
    </lineage>
</organism>
<sequence>MVEIRAHQDHQTAILHQIQQHLRVLPSPQPDLSSSLVPTLHQQRCGLHHLRMSLPESQLSQKRHHLYLRLPLLDHRTSLYLIANEPFKKKKKKKEQSVSLALKPEQGPRGIRRKSLKPGALSLDWLGVTDLNAHYKGE</sequence>
<dbReference type="EMBL" id="QGNW01002289">
    <property type="protein sequence ID" value="RVW21489.1"/>
    <property type="molecule type" value="Genomic_DNA"/>
</dbReference>
<gene>
    <name evidence="2" type="ORF">CK203_111257</name>
</gene>
<feature type="region of interest" description="Disordered" evidence="1">
    <location>
        <begin position="92"/>
        <end position="114"/>
    </location>
</feature>
<dbReference type="Proteomes" id="UP000288805">
    <property type="component" value="Unassembled WGS sequence"/>
</dbReference>
<evidence type="ECO:0000313" key="2">
    <source>
        <dbReference type="EMBL" id="RVW21489.1"/>
    </source>
</evidence>
<evidence type="ECO:0000256" key="1">
    <source>
        <dbReference type="SAM" id="MobiDB-lite"/>
    </source>
</evidence>
<evidence type="ECO:0000313" key="3">
    <source>
        <dbReference type="Proteomes" id="UP000288805"/>
    </source>
</evidence>
<reference evidence="2 3" key="1">
    <citation type="journal article" date="2018" name="PLoS Genet.">
        <title>Population sequencing reveals clonal diversity and ancestral inbreeding in the grapevine cultivar Chardonnay.</title>
        <authorList>
            <person name="Roach M.J."/>
            <person name="Johnson D.L."/>
            <person name="Bohlmann J."/>
            <person name="van Vuuren H.J."/>
            <person name="Jones S.J."/>
            <person name="Pretorius I.S."/>
            <person name="Schmidt S.A."/>
            <person name="Borneman A.R."/>
        </authorList>
    </citation>
    <scope>NUCLEOTIDE SEQUENCE [LARGE SCALE GENOMIC DNA]</scope>
    <source>
        <strain evidence="3">cv. Chardonnay</strain>
        <tissue evidence="2">Leaf</tissue>
    </source>
</reference>
<proteinExistence type="predicted"/>
<accession>A0A438CE65</accession>
<dbReference type="AlphaFoldDB" id="A0A438CE65"/>